<protein>
    <submittedName>
        <fullName evidence="2">Uncharacterized protein</fullName>
    </submittedName>
</protein>
<name>W6QWB3_PENRF</name>
<reference evidence="2" key="1">
    <citation type="journal article" date="2014" name="Nat. Commun.">
        <title>Multiple recent horizontal transfers of a large genomic region in cheese making fungi.</title>
        <authorList>
            <person name="Cheeseman K."/>
            <person name="Ropars J."/>
            <person name="Renault P."/>
            <person name="Dupont J."/>
            <person name="Gouzy J."/>
            <person name="Branca A."/>
            <person name="Abraham A.L."/>
            <person name="Ceppi M."/>
            <person name="Conseiller E."/>
            <person name="Debuchy R."/>
            <person name="Malagnac F."/>
            <person name="Goarin A."/>
            <person name="Silar P."/>
            <person name="Lacoste S."/>
            <person name="Sallet E."/>
            <person name="Bensimon A."/>
            <person name="Giraud T."/>
            <person name="Brygoo Y."/>
        </authorList>
    </citation>
    <scope>NUCLEOTIDE SEQUENCE [LARGE SCALE GENOMIC DNA]</scope>
    <source>
        <strain evidence="2">FM164</strain>
    </source>
</reference>
<gene>
    <name evidence="2" type="ORF">PROQFM164_S03g000511</name>
</gene>
<dbReference type="Proteomes" id="UP000030686">
    <property type="component" value="Unassembled WGS sequence"/>
</dbReference>
<keyword evidence="1" id="KW-0732">Signal</keyword>
<evidence type="ECO:0000256" key="1">
    <source>
        <dbReference type="SAM" id="SignalP"/>
    </source>
</evidence>
<feature type="signal peptide" evidence="1">
    <location>
        <begin position="1"/>
        <end position="16"/>
    </location>
</feature>
<evidence type="ECO:0000313" key="2">
    <source>
        <dbReference type="EMBL" id="CDM33787.1"/>
    </source>
</evidence>
<evidence type="ECO:0000313" key="3">
    <source>
        <dbReference type="Proteomes" id="UP000030686"/>
    </source>
</evidence>
<sequence>MSSFVYIFALVPLALAASMIRMVPNQAMILKEHDFAINAGRKGVLIASDGNCMDLDNISDYDNSCNNELFTFTRPHANLFRPAVGDSVGRHVRSIKCTTVHSPADRQEHVFSSDHASAKSPSNCPNDSCSSELDCQSNHPDYGMYCSSSSLTCQRTSETGRHCEGDSRCSGGNCSSGECMTVAENSRFLQGSECPSGMQCRPTHFHWSGASNVEMVCMKDEDARGIQCSAERPCQEHMPCVLRHETSTYCEWNGTCGLNTMSCESGSQCCSGFCKANLCQ</sequence>
<feature type="chain" id="PRO_5004879914" evidence="1">
    <location>
        <begin position="17"/>
        <end position="280"/>
    </location>
</feature>
<dbReference type="OMA" id="NCPNDSC"/>
<dbReference type="OrthoDB" id="4341155at2759"/>
<proteinExistence type="predicted"/>
<keyword evidence="3" id="KW-1185">Reference proteome</keyword>
<organism evidence="2 3">
    <name type="scientific">Penicillium roqueforti (strain FM164)</name>
    <dbReference type="NCBI Taxonomy" id="1365484"/>
    <lineage>
        <taxon>Eukaryota</taxon>
        <taxon>Fungi</taxon>
        <taxon>Dikarya</taxon>
        <taxon>Ascomycota</taxon>
        <taxon>Pezizomycotina</taxon>
        <taxon>Eurotiomycetes</taxon>
        <taxon>Eurotiomycetidae</taxon>
        <taxon>Eurotiales</taxon>
        <taxon>Aspergillaceae</taxon>
        <taxon>Penicillium</taxon>
    </lineage>
</organism>
<dbReference type="AlphaFoldDB" id="W6QWB3"/>
<accession>W6QWB3</accession>
<dbReference type="EMBL" id="HG792017">
    <property type="protein sequence ID" value="CDM33787.1"/>
    <property type="molecule type" value="Genomic_DNA"/>
</dbReference>